<evidence type="ECO:0000313" key="2">
    <source>
        <dbReference type="Proteomes" id="UP001054945"/>
    </source>
</evidence>
<sequence length="91" mass="10764">MEKDPEQYQFSKIYQSYWLENSGESIYRKPLMKHSKLVTNLGKMMVIAKKSNDYIQDCVKDDHVFFDNGQCRAKELTCDGRNNLETEVDEF</sequence>
<evidence type="ECO:0000313" key="1">
    <source>
        <dbReference type="EMBL" id="GIY67594.1"/>
    </source>
</evidence>
<keyword evidence="2" id="KW-1185">Reference proteome</keyword>
<dbReference type="Proteomes" id="UP001054945">
    <property type="component" value="Unassembled WGS sequence"/>
</dbReference>
<dbReference type="EMBL" id="BPLR01014257">
    <property type="protein sequence ID" value="GIY67594.1"/>
    <property type="molecule type" value="Genomic_DNA"/>
</dbReference>
<comment type="caution">
    <text evidence="1">The sequence shown here is derived from an EMBL/GenBank/DDBJ whole genome shotgun (WGS) entry which is preliminary data.</text>
</comment>
<accession>A0AAV4VDA2</accession>
<protein>
    <submittedName>
        <fullName evidence="1">Uncharacterized protein</fullName>
    </submittedName>
</protein>
<name>A0AAV4VDA2_CAEEX</name>
<organism evidence="1 2">
    <name type="scientific">Caerostris extrusa</name>
    <name type="common">Bark spider</name>
    <name type="synonym">Caerostris bankana</name>
    <dbReference type="NCBI Taxonomy" id="172846"/>
    <lineage>
        <taxon>Eukaryota</taxon>
        <taxon>Metazoa</taxon>
        <taxon>Ecdysozoa</taxon>
        <taxon>Arthropoda</taxon>
        <taxon>Chelicerata</taxon>
        <taxon>Arachnida</taxon>
        <taxon>Araneae</taxon>
        <taxon>Araneomorphae</taxon>
        <taxon>Entelegynae</taxon>
        <taxon>Araneoidea</taxon>
        <taxon>Araneidae</taxon>
        <taxon>Caerostris</taxon>
    </lineage>
</organism>
<gene>
    <name evidence="1" type="ORF">CEXT_781891</name>
</gene>
<reference evidence="1 2" key="1">
    <citation type="submission" date="2021-06" db="EMBL/GenBank/DDBJ databases">
        <title>Caerostris extrusa draft genome.</title>
        <authorList>
            <person name="Kono N."/>
            <person name="Arakawa K."/>
        </authorList>
    </citation>
    <scope>NUCLEOTIDE SEQUENCE [LARGE SCALE GENOMIC DNA]</scope>
</reference>
<proteinExistence type="predicted"/>
<dbReference type="AlphaFoldDB" id="A0AAV4VDA2"/>